<evidence type="ECO:0000313" key="4">
    <source>
        <dbReference type="Proteomes" id="UP000307201"/>
    </source>
</evidence>
<dbReference type="GO" id="GO:0051276">
    <property type="term" value="P:chromosome organization"/>
    <property type="evidence" value="ECO:0007669"/>
    <property type="project" value="InterPro"/>
</dbReference>
<protein>
    <submittedName>
        <fullName evidence="3">Terminase small subunit</fullName>
    </submittedName>
</protein>
<dbReference type="EMBL" id="VBTE01000041">
    <property type="protein sequence ID" value="TLQ06052.1"/>
    <property type="molecule type" value="Genomic_DNA"/>
</dbReference>
<reference evidence="3 4" key="1">
    <citation type="submission" date="2019-05" db="EMBL/GenBank/DDBJ databases">
        <title>The metagenome of a microbial culture collection derived from dairy environment covers the genomic content of the human microbiome.</title>
        <authorList>
            <person name="Roder T."/>
            <person name="Wuthrich D."/>
            <person name="Sattari Z."/>
            <person name="Von Ah U."/>
            <person name="Bar C."/>
            <person name="Ronchi F."/>
            <person name="Macpherson A.J."/>
            <person name="Ganal-Vonarburg S.C."/>
            <person name="Bruggmann R."/>
            <person name="Vergeres G."/>
        </authorList>
    </citation>
    <scope>NUCLEOTIDE SEQUENCE [LARGE SCALE GENOMIC DNA]</scope>
    <source>
        <strain evidence="3 4">FAM 24235</strain>
    </source>
</reference>
<dbReference type="Gene3D" id="1.10.10.1400">
    <property type="entry name" value="Terminase, small subunit, N-terminal DNA-binding domain, HTH motif"/>
    <property type="match status" value="1"/>
</dbReference>
<dbReference type="InterPro" id="IPR052404">
    <property type="entry name" value="SPP1-like_terminase"/>
</dbReference>
<dbReference type="AlphaFoldDB" id="A0A5R9C060"/>
<name>A0A5R9C060_9LACT</name>
<proteinExistence type="predicted"/>
<dbReference type="PANTHER" id="PTHR41328">
    <property type="entry name" value="TERMINASE SMALL SUBUNIT-RELATED"/>
    <property type="match status" value="1"/>
</dbReference>
<dbReference type="InterPro" id="IPR038713">
    <property type="entry name" value="Terminase_Gp1_N_sf"/>
</dbReference>
<dbReference type="OrthoDB" id="7358785at2"/>
<dbReference type="Pfam" id="PF03592">
    <property type="entry name" value="Terminase_2"/>
    <property type="match status" value="1"/>
</dbReference>
<dbReference type="InterPro" id="IPR005335">
    <property type="entry name" value="Terminase_ssu"/>
</dbReference>
<sequence length="167" mass="18803">MRKLVINEMAKEVKLTDNRKRFCEAYVELFGNGTQAYLKAYPKVKKEATARANASRLLTIANVQDYIAELTKSLNNERIMSVEEALALSTSIARGEPQPSTYREYNEDGDVTEDIKEYSAGIKERVAALEHIYKANSAFIDKKEIDTTIRSNKLDSILDQLTSDSDG</sequence>
<organism evidence="3 4">
    <name type="scientific">Marinilactibacillus psychrotolerans</name>
    <dbReference type="NCBI Taxonomy" id="191770"/>
    <lineage>
        <taxon>Bacteria</taxon>
        <taxon>Bacillati</taxon>
        <taxon>Bacillota</taxon>
        <taxon>Bacilli</taxon>
        <taxon>Lactobacillales</taxon>
        <taxon>Carnobacteriaceae</taxon>
        <taxon>Marinilactibacillus</taxon>
    </lineage>
</organism>
<accession>A0A5R9C060</accession>
<keyword evidence="1" id="KW-1188">Viral release from host cell</keyword>
<dbReference type="PANTHER" id="PTHR41328:SF2">
    <property type="entry name" value="TERMINASE SMALL SUBUNIT"/>
    <property type="match status" value="1"/>
</dbReference>
<comment type="caution">
    <text evidence="3">The sequence shown here is derived from an EMBL/GenBank/DDBJ whole genome shotgun (WGS) entry which is preliminary data.</text>
</comment>
<keyword evidence="2" id="KW-0231">Viral genome packaging</keyword>
<dbReference type="Proteomes" id="UP000307201">
    <property type="component" value="Unassembled WGS sequence"/>
</dbReference>
<gene>
    <name evidence="3" type="ORF">FEZ48_11205</name>
</gene>
<evidence type="ECO:0000256" key="1">
    <source>
        <dbReference type="ARBA" id="ARBA00022612"/>
    </source>
</evidence>
<evidence type="ECO:0000256" key="2">
    <source>
        <dbReference type="ARBA" id="ARBA00023219"/>
    </source>
</evidence>
<evidence type="ECO:0000313" key="3">
    <source>
        <dbReference type="EMBL" id="TLQ06052.1"/>
    </source>
</evidence>